<dbReference type="AlphaFoldDB" id="A0A1G7I848"/>
<organism evidence="1 2">
    <name type="scientific">Celeribacter baekdonensis</name>
    <dbReference type="NCBI Taxonomy" id="875171"/>
    <lineage>
        <taxon>Bacteria</taxon>
        <taxon>Pseudomonadati</taxon>
        <taxon>Pseudomonadota</taxon>
        <taxon>Alphaproteobacteria</taxon>
        <taxon>Rhodobacterales</taxon>
        <taxon>Roseobacteraceae</taxon>
        <taxon>Celeribacter</taxon>
    </lineage>
</organism>
<protein>
    <submittedName>
        <fullName evidence="1">Uncharacterized protein</fullName>
    </submittedName>
</protein>
<accession>A0A1G7I848</accession>
<evidence type="ECO:0000313" key="1">
    <source>
        <dbReference type="EMBL" id="SDF08937.1"/>
    </source>
</evidence>
<dbReference type="EMBL" id="FNBL01000002">
    <property type="protein sequence ID" value="SDF08937.1"/>
    <property type="molecule type" value="Genomic_DNA"/>
</dbReference>
<proteinExistence type="predicted"/>
<gene>
    <name evidence="1" type="ORF">SAMN04488117_102230</name>
</gene>
<name>A0A1G7I848_9RHOB</name>
<sequence>MHSSQRPGEDKRVIFAPPLTSQMFWPGRGQSWAFAWFDMGAQNSVVMPDVINKGAAGAIW</sequence>
<dbReference type="Proteomes" id="UP000182284">
    <property type="component" value="Unassembled WGS sequence"/>
</dbReference>
<reference evidence="1 2" key="1">
    <citation type="submission" date="2016-10" db="EMBL/GenBank/DDBJ databases">
        <authorList>
            <person name="de Groot N.N."/>
        </authorList>
    </citation>
    <scope>NUCLEOTIDE SEQUENCE [LARGE SCALE GENOMIC DNA]</scope>
    <source>
        <strain evidence="1 2">DSM 27375</strain>
    </source>
</reference>
<evidence type="ECO:0000313" key="2">
    <source>
        <dbReference type="Proteomes" id="UP000182284"/>
    </source>
</evidence>